<keyword evidence="2" id="KW-0548">Nucleotidyltransferase</keyword>
<keyword evidence="2" id="KW-0808">Transferase</keyword>
<reference evidence="2" key="2">
    <citation type="submission" date="2022-01" db="EMBL/GenBank/DDBJ databases">
        <authorList>
            <person name="Yamashiro T."/>
            <person name="Shiraishi A."/>
            <person name="Satake H."/>
            <person name="Nakayama K."/>
        </authorList>
    </citation>
    <scope>NUCLEOTIDE SEQUENCE</scope>
</reference>
<dbReference type="SUPFAM" id="SSF53098">
    <property type="entry name" value="Ribonuclease H-like"/>
    <property type="match status" value="1"/>
</dbReference>
<dbReference type="Pfam" id="PF17921">
    <property type="entry name" value="Integrase_H2C2"/>
    <property type="match status" value="1"/>
</dbReference>
<comment type="caution">
    <text evidence="2">The sequence shown here is derived from an EMBL/GenBank/DDBJ whole genome shotgun (WGS) entry which is preliminary data.</text>
</comment>
<feature type="domain" description="Integrase zinc-binding" evidence="1">
    <location>
        <begin position="1"/>
        <end position="50"/>
    </location>
</feature>
<dbReference type="Proteomes" id="UP001151760">
    <property type="component" value="Unassembled WGS sequence"/>
</dbReference>
<name>A0ABQ4ZW26_9ASTR</name>
<dbReference type="InterPro" id="IPR012337">
    <property type="entry name" value="RNaseH-like_sf"/>
</dbReference>
<keyword evidence="2" id="KW-0695">RNA-directed DNA polymerase</keyword>
<keyword evidence="3" id="KW-1185">Reference proteome</keyword>
<dbReference type="GO" id="GO:0003964">
    <property type="term" value="F:RNA-directed DNA polymerase activity"/>
    <property type="evidence" value="ECO:0007669"/>
    <property type="project" value="UniProtKB-KW"/>
</dbReference>
<sequence>MHESHKSKYSIHPGADKMYHDMKMLYWWPNMKANIAMYVSKCLTCAKVKAEHQRPSGLLVQSDIPEWKWEKITMDFITKLPKMAVGFDLIWVIVDRPYKFLQHFCHNEREIRHKKLMMAVPEGDSSKHMAYLVVNHPPITDGQSERTIQTLEDMLRVAVIDFGICVDRLFVGLKLEKHNYRPGLFTKIRKRFSSLWDRMQGTCRQRAMLTRGYSLLSLKLEDKVAQLHPGTGVMRYEEAWNVETRILEPLES</sequence>
<reference evidence="2" key="1">
    <citation type="journal article" date="2022" name="Int. J. Mol. Sci.">
        <title>Draft Genome of Tanacetum Coccineum: Genomic Comparison of Closely Related Tanacetum-Family Plants.</title>
        <authorList>
            <person name="Yamashiro T."/>
            <person name="Shiraishi A."/>
            <person name="Nakayama K."/>
            <person name="Satake H."/>
        </authorList>
    </citation>
    <scope>NUCLEOTIDE SEQUENCE</scope>
</reference>
<organism evidence="2 3">
    <name type="scientific">Tanacetum coccineum</name>
    <dbReference type="NCBI Taxonomy" id="301880"/>
    <lineage>
        <taxon>Eukaryota</taxon>
        <taxon>Viridiplantae</taxon>
        <taxon>Streptophyta</taxon>
        <taxon>Embryophyta</taxon>
        <taxon>Tracheophyta</taxon>
        <taxon>Spermatophyta</taxon>
        <taxon>Magnoliopsida</taxon>
        <taxon>eudicotyledons</taxon>
        <taxon>Gunneridae</taxon>
        <taxon>Pentapetalae</taxon>
        <taxon>asterids</taxon>
        <taxon>campanulids</taxon>
        <taxon>Asterales</taxon>
        <taxon>Asteraceae</taxon>
        <taxon>Asteroideae</taxon>
        <taxon>Anthemideae</taxon>
        <taxon>Anthemidinae</taxon>
        <taxon>Tanacetum</taxon>
    </lineage>
</organism>
<evidence type="ECO:0000259" key="1">
    <source>
        <dbReference type="Pfam" id="PF17921"/>
    </source>
</evidence>
<dbReference type="Gene3D" id="1.10.340.70">
    <property type="match status" value="1"/>
</dbReference>
<dbReference type="PANTHER" id="PTHR47266">
    <property type="entry name" value="ENDONUCLEASE-RELATED"/>
    <property type="match status" value="1"/>
</dbReference>
<accession>A0ABQ4ZW26</accession>
<evidence type="ECO:0000313" key="2">
    <source>
        <dbReference type="EMBL" id="GJS94175.1"/>
    </source>
</evidence>
<protein>
    <submittedName>
        <fullName evidence="2">Reverse transcriptase domain-containing protein</fullName>
    </submittedName>
</protein>
<evidence type="ECO:0000313" key="3">
    <source>
        <dbReference type="Proteomes" id="UP001151760"/>
    </source>
</evidence>
<gene>
    <name evidence="2" type="ORF">Tco_0801143</name>
</gene>
<dbReference type="InterPro" id="IPR052160">
    <property type="entry name" value="Gypsy_RT_Integrase-like"/>
</dbReference>
<dbReference type="EMBL" id="BQNB010011711">
    <property type="protein sequence ID" value="GJS94175.1"/>
    <property type="molecule type" value="Genomic_DNA"/>
</dbReference>
<dbReference type="InterPro" id="IPR041588">
    <property type="entry name" value="Integrase_H2C2"/>
</dbReference>
<proteinExistence type="predicted"/>